<evidence type="ECO:0000256" key="2">
    <source>
        <dbReference type="ARBA" id="ARBA00022490"/>
    </source>
</evidence>
<accession>A0A9W6GD44</accession>
<comment type="subunit">
    <text evidence="4">Interacts with ribosomal protein uL14 (rplN).</text>
</comment>
<dbReference type="Gene3D" id="3.30.460.10">
    <property type="entry name" value="Beta Polymerase, domain 2"/>
    <property type="match status" value="1"/>
</dbReference>
<protein>
    <recommendedName>
        <fullName evidence="4">Ribosomal silencing factor RsfS</fullName>
    </recommendedName>
</protein>
<dbReference type="GO" id="GO:0043023">
    <property type="term" value="F:ribosomal large subunit binding"/>
    <property type="evidence" value="ECO:0007669"/>
    <property type="project" value="TreeGrafter"/>
</dbReference>
<comment type="caution">
    <text evidence="5">The sequence shown here is derived from an EMBL/GenBank/DDBJ whole genome shotgun (WGS) entry which is preliminary data.</text>
</comment>
<keyword evidence="2 4" id="KW-0963">Cytoplasm</keyword>
<sequence>MDSKEKALKTAEFLHDKKAQDIKILELKELTIITDYFVICSAESTTQVKALAEYLQETMQQEGYKLYGIEGFSHAHWVLMDYGDVIVHIFLEETRRYYDLERLWLDAPRIQIEKITSDKSRAVYR</sequence>
<dbReference type="GO" id="GO:0017148">
    <property type="term" value="P:negative regulation of translation"/>
    <property type="evidence" value="ECO:0007669"/>
    <property type="project" value="UniProtKB-UniRule"/>
</dbReference>
<evidence type="ECO:0000256" key="1">
    <source>
        <dbReference type="ARBA" id="ARBA00010574"/>
    </source>
</evidence>
<organism evidence="5 6">
    <name type="scientific">Thermodesulfovibrio yellowstonii</name>
    <dbReference type="NCBI Taxonomy" id="28262"/>
    <lineage>
        <taxon>Bacteria</taxon>
        <taxon>Pseudomonadati</taxon>
        <taxon>Nitrospirota</taxon>
        <taxon>Thermodesulfovibrionia</taxon>
        <taxon>Thermodesulfovibrionales</taxon>
        <taxon>Thermodesulfovibrionaceae</taxon>
        <taxon>Thermodesulfovibrio</taxon>
    </lineage>
</organism>
<dbReference type="SUPFAM" id="SSF81301">
    <property type="entry name" value="Nucleotidyltransferase"/>
    <property type="match status" value="1"/>
</dbReference>
<comment type="similarity">
    <text evidence="1 4">Belongs to the Iojap/RsfS family.</text>
</comment>
<keyword evidence="6" id="KW-1185">Reference proteome</keyword>
<dbReference type="Pfam" id="PF02410">
    <property type="entry name" value="RsfS"/>
    <property type="match status" value="1"/>
</dbReference>
<dbReference type="HAMAP" id="MF_01477">
    <property type="entry name" value="Iojap_RsfS"/>
    <property type="match status" value="1"/>
</dbReference>
<dbReference type="Proteomes" id="UP001144297">
    <property type="component" value="Unassembled WGS sequence"/>
</dbReference>
<dbReference type="AlphaFoldDB" id="A0A9W6GD44"/>
<dbReference type="PANTHER" id="PTHR21043:SF0">
    <property type="entry name" value="MITOCHONDRIAL ASSEMBLY OF RIBOSOMAL LARGE SUBUNIT PROTEIN 1"/>
    <property type="match status" value="1"/>
</dbReference>
<gene>
    <name evidence="4 5" type="primary">rsfS</name>
    <name evidence="5" type="ORF">TISLANDTSLP1_06960</name>
</gene>
<dbReference type="PANTHER" id="PTHR21043">
    <property type="entry name" value="IOJAP SUPERFAMILY ORTHOLOG"/>
    <property type="match status" value="1"/>
</dbReference>
<dbReference type="InterPro" id="IPR004394">
    <property type="entry name" value="Iojap/RsfS/C7orf30"/>
</dbReference>
<dbReference type="GO" id="GO:0005737">
    <property type="term" value="C:cytoplasm"/>
    <property type="evidence" value="ECO:0007669"/>
    <property type="project" value="UniProtKB-SubCell"/>
</dbReference>
<dbReference type="EMBL" id="BSDX01000001">
    <property type="protein sequence ID" value="GLI53003.1"/>
    <property type="molecule type" value="Genomic_DNA"/>
</dbReference>
<dbReference type="FunFam" id="3.30.460.10:FF:000015">
    <property type="entry name" value="Ribosomal silencing factor RsfS"/>
    <property type="match status" value="1"/>
</dbReference>
<name>A0A9W6GD44_9BACT</name>
<evidence type="ECO:0000256" key="3">
    <source>
        <dbReference type="ARBA" id="ARBA00022491"/>
    </source>
</evidence>
<proteinExistence type="inferred from homology"/>
<keyword evidence="4" id="KW-0810">Translation regulation</keyword>
<dbReference type="GO" id="GO:0090071">
    <property type="term" value="P:negative regulation of ribosome biogenesis"/>
    <property type="evidence" value="ECO:0007669"/>
    <property type="project" value="UniProtKB-UniRule"/>
</dbReference>
<dbReference type="InterPro" id="IPR043519">
    <property type="entry name" value="NT_sf"/>
</dbReference>
<evidence type="ECO:0000313" key="5">
    <source>
        <dbReference type="EMBL" id="GLI53003.1"/>
    </source>
</evidence>
<comment type="function">
    <text evidence="4">Functions as a ribosomal silencing factor. Interacts with ribosomal protein uL14 (rplN), blocking formation of intersubunit bridge B8. Prevents association of the 30S and 50S ribosomal subunits and the formation of functional ribosomes, thus repressing translation.</text>
</comment>
<reference evidence="5" key="1">
    <citation type="submission" date="2022-12" db="EMBL/GenBank/DDBJ databases">
        <title>Reference genome sequencing for broad-spectrum identification of bacterial and archaeal isolates by mass spectrometry.</title>
        <authorList>
            <person name="Sekiguchi Y."/>
            <person name="Tourlousse D.M."/>
        </authorList>
    </citation>
    <scope>NUCLEOTIDE SEQUENCE</scope>
    <source>
        <strain evidence="5">TSL-P1</strain>
    </source>
</reference>
<comment type="subcellular location">
    <subcellularLocation>
        <location evidence="4">Cytoplasm</location>
    </subcellularLocation>
</comment>
<evidence type="ECO:0000313" key="6">
    <source>
        <dbReference type="Proteomes" id="UP001144297"/>
    </source>
</evidence>
<evidence type="ECO:0000256" key="4">
    <source>
        <dbReference type="HAMAP-Rule" id="MF_01477"/>
    </source>
</evidence>
<keyword evidence="3 4" id="KW-0678">Repressor</keyword>
<dbReference type="NCBIfam" id="TIGR00090">
    <property type="entry name" value="rsfS_iojap_ybeB"/>
    <property type="match status" value="1"/>
</dbReference>
<dbReference type="GO" id="GO:0042256">
    <property type="term" value="P:cytosolic ribosome assembly"/>
    <property type="evidence" value="ECO:0007669"/>
    <property type="project" value="UniProtKB-UniRule"/>
</dbReference>